<dbReference type="RefSeq" id="WP_279964406.1">
    <property type="nucleotide sequence ID" value="NZ_CP122537.1"/>
</dbReference>
<dbReference type="EMBL" id="CP122537">
    <property type="protein sequence ID" value="WGH77797.1"/>
    <property type="molecule type" value="Genomic_DNA"/>
</dbReference>
<proteinExistence type="inferred from homology"/>
<name>A0ABY8L8W1_9RHOB</name>
<protein>
    <submittedName>
        <fullName evidence="3">SDR family oxidoreductase</fullName>
    </submittedName>
</protein>
<dbReference type="PRINTS" id="PR00081">
    <property type="entry name" value="GDHRDH"/>
</dbReference>
<dbReference type="InterPro" id="IPR002347">
    <property type="entry name" value="SDR_fam"/>
</dbReference>
<dbReference type="Pfam" id="PF13561">
    <property type="entry name" value="adh_short_C2"/>
    <property type="match status" value="1"/>
</dbReference>
<dbReference type="PANTHER" id="PTHR24321:SF8">
    <property type="entry name" value="ESTRADIOL 17-BETA-DEHYDROGENASE 8-RELATED"/>
    <property type="match status" value="1"/>
</dbReference>
<organism evidence="3 4">
    <name type="scientific">Jannaschia ovalis</name>
    <dbReference type="NCBI Taxonomy" id="3038773"/>
    <lineage>
        <taxon>Bacteria</taxon>
        <taxon>Pseudomonadati</taxon>
        <taxon>Pseudomonadota</taxon>
        <taxon>Alphaproteobacteria</taxon>
        <taxon>Rhodobacterales</taxon>
        <taxon>Roseobacteraceae</taxon>
        <taxon>Jannaschia</taxon>
    </lineage>
</organism>
<dbReference type="Proteomes" id="UP001243420">
    <property type="component" value="Chromosome"/>
</dbReference>
<evidence type="ECO:0000313" key="3">
    <source>
        <dbReference type="EMBL" id="WGH77797.1"/>
    </source>
</evidence>
<dbReference type="PRINTS" id="PR00080">
    <property type="entry name" value="SDRFAMILY"/>
</dbReference>
<sequence length="240" mass="24679">MEIQTKTALVTGAGGLIGGGIIDHLLARGWRVAALDVAGLEALAAPAGGDLLRVEADVADEDAVARATREVGDWGGDLDLLVNNAGMAGAVSGPVEMLDRAGWDRRLAVNLTGPFLMAKHFAPALRAARGCIVNITSTRAHMSEPDCESYAASKGGLLALTHALAVSLGPELRVNAVAPGWIAAADADLSDADHAQHPAGRVGTPQDVAEAVAYLAEAGFLTGQEIVLDGGMTRKMIYVE</sequence>
<accession>A0ABY8L8W1</accession>
<dbReference type="Gene3D" id="3.40.50.720">
    <property type="entry name" value="NAD(P)-binding Rossmann-like Domain"/>
    <property type="match status" value="1"/>
</dbReference>
<reference evidence="3 4" key="1">
    <citation type="submission" date="2023-04" db="EMBL/GenBank/DDBJ databases">
        <title>Jannaschia ovalis sp. nov., a marine bacterium isolated from sea tidal flat.</title>
        <authorList>
            <person name="Kwon D.Y."/>
            <person name="Kim J.-J."/>
        </authorList>
    </citation>
    <scope>NUCLEOTIDE SEQUENCE [LARGE SCALE GENOMIC DNA]</scope>
    <source>
        <strain evidence="3 4">GRR-S6-38</strain>
    </source>
</reference>
<evidence type="ECO:0000313" key="4">
    <source>
        <dbReference type="Proteomes" id="UP001243420"/>
    </source>
</evidence>
<dbReference type="InterPro" id="IPR036291">
    <property type="entry name" value="NAD(P)-bd_dom_sf"/>
</dbReference>
<evidence type="ECO:0000256" key="2">
    <source>
        <dbReference type="ARBA" id="ARBA00023002"/>
    </source>
</evidence>
<dbReference type="InterPro" id="IPR020904">
    <property type="entry name" value="Sc_DH/Rdtase_CS"/>
</dbReference>
<dbReference type="PROSITE" id="PS00061">
    <property type="entry name" value="ADH_SHORT"/>
    <property type="match status" value="1"/>
</dbReference>
<keyword evidence="4" id="KW-1185">Reference proteome</keyword>
<evidence type="ECO:0000256" key="1">
    <source>
        <dbReference type="ARBA" id="ARBA00006484"/>
    </source>
</evidence>
<comment type="similarity">
    <text evidence="1">Belongs to the short-chain dehydrogenases/reductases (SDR) family.</text>
</comment>
<dbReference type="PANTHER" id="PTHR24321">
    <property type="entry name" value="DEHYDROGENASES, SHORT CHAIN"/>
    <property type="match status" value="1"/>
</dbReference>
<gene>
    <name evidence="3" type="ORF">P8627_12235</name>
</gene>
<dbReference type="SUPFAM" id="SSF51735">
    <property type="entry name" value="NAD(P)-binding Rossmann-fold domains"/>
    <property type="match status" value="1"/>
</dbReference>
<keyword evidence="2" id="KW-0560">Oxidoreductase</keyword>